<dbReference type="InterPro" id="IPR040353">
    <property type="entry name" value="FLX/FLX-like"/>
</dbReference>
<dbReference type="AlphaFoldDB" id="A0A1J6HWS0"/>
<keyword evidence="5" id="KW-0287">Flowering</keyword>
<evidence type="ECO:0000313" key="8">
    <source>
        <dbReference type="EMBL" id="OIS97269.1"/>
    </source>
</evidence>
<comment type="similarity">
    <text evidence="1">Belongs to the FLX family.</text>
</comment>
<keyword evidence="9" id="KW-1185">Reference proteome</keyword>
<evidence type="ECO:0000256" key="2">
    <source>
        <dbReference type="ARBA" id="ARBA00022473"/>
    </source>
</evidence>
<feature type="region of interest" description="Disordered" evidence="7">
    <location>
        <begin position="284"/>
        <end position="307"/>
    </location>
</feature>
<reference evidence="8" key="1">
    <citation type="submission" date="2016-11" db="EMBL/GenBank/DDBJ databases">
        <title>The genome of Nicotiana attenuata.</title>
        <authorList>
            <person name="Xu S."/>
            <person name="Brockmoeller T."/>
            <person name="Gaquerel E."/>
            <person name="Navarro A."/>
            <person name="Kuhl H."/>
            <person name="Gase K."/>
            <person name="Ling Z."/>
            <person name="Zhou W."/>
            <person name="Kreitzer C."/>
            <person name="Stanke M."/>
            <person name="Tang H."/>
            <person name="Lyons E."/>
            <person name="Pandey P."/>
            <person name="Pandey S.P."/>
            <person name="Timmermann B."/>
            <person name="Baldwin I.T."/>
        </authorList>
    </citation>
    <scope>NUCLEOTIDE SEQUENCE [LARGE SCALE GENOMIC DNA]</scope>
    <source>
        <strain evidence="8">UT</strain>
    </source>
</reference>
<evidence type="ECO:0000256" key="1">
    <source>
        <dbReference type="ARBA" id="ARBA00005405"/>
    </source>
</evidence>
<keyword evidence="3" id="KW-0221">Differentiation</keyword>
<comment type="caution">
    <text evidence="8">The sequence shown here is derived from an EMBL/GenBank/DDBJ whole genome shotgun (WGS) entry which is preliminary data.</text>
</comment>
<name>A0A1J6HWS0_NICAT</name>
<protein>
    <submittedName>
        <fullName evidence="8">Protein flx-like 4</fullName>
    </submittedName>
</protein>
<dbReference type="SMR" id="A0A1J6HWS0"/>
<proteinExistence type="inferred from homology"/>
<dbReference type="KEGG" id="nau:109234541"/>
<dbReference type="GeneID" id="109234541"/>
<dbReference type="OMA" id="GEGMNPY"/>
<dbReference type="GO" id="GO:0030154">
    <property type="term" value="P:cell differentiation"/>
    <property type="evidence" value="ECO:0007669"/>
    <property type="project" value="UniProtKB-KW"/>
</dbReference>
<dbReference type="GO" id="GO:0009908">
    <property type="term" value="P:flower development"/>
    <property type="evidence" value="ECO:0007669"/>
    <property type="project" value="UniProtKB-KW"/>
</dbReference>
<keyword evidence="2" id="KW-0217">Developmental protein</keyword>
<dbReference type="Proteomes" id="UP000187609">
    <property type="component" value="Unassembled WGS sequence"/>
</dbReference>
<evidence type="ECO:0000313" key="9">
    <source>
        <dbReference type="Proteomes" id="UP000187609"/>
    </source>
</evidence>
<accession>A0A1J6HWS0</accession>
<dbReference type="STRING" id="49451.A0A1J6HWS0"/>
<evidence type="ECO:0000256" key="3">
    <source>
        <dbReference type="ARBA" id="ARBA00022782"/>
    </source>
</evidence>
<keyword evidence="4 6" id="KW-0175">Coiled coil</keyword>
<organism evidence="8 9">
    <name type="scientific">Nicotiana attenuata</name>
    <name type="common">Coyote tobacco</name>
    <dbReference type="NCBI Taxonomy" id="49451"/>
    <lineage>
        <taxon>Eukaryota</taxon>
        <taxon>Viridiplantae</taxon>
        <taxon>Streptophyta</taxon>
        <taxon>Embryophyta</taxon>
        <taxon>Tracheophyta</taxon>
        <taxon>Spermatophyta</taxon>
        <taxon>Magnoliopsida</taxon>
        <taxon>eudicotyledons</taxon>
        <taxon>Gunneridae</taxon>
        <taxon>Pentapetalae</taxon>
        <taxon>asterids</taxon>
        <taxon>lamiids</taxon>
        <taxon>Solanales</taxon>
        <taxon>Solanaceae</taxon>
        <taxon>Nicotianoideae</taxon>
        <taxon>Nicotianeae</taxon>
        <taxon>Nicotiana</taxon>
    </lineage>
</organism>
<evidence type="ECO:0000256" key="7">
    <source>
        <dbReference type="SAM" id="MobiDB-lite"/>
    </source>
</evidence>
<dbReference type="PANTHER" id="PTHR33405">
    <property type="entry name" value="PROTEIN FLX-LIKE 2"/>
    <property type="match status" value="1"/>
</dbReference>
<evidence type="ECO:0000256" key="4">
    <source>
        <dbReference type="ARBA" id="ARBA00023054"/>
    </source>
</evidence>
<dbReference type="OrthoDB" id="1899348at2759"/>
<dbReference type="Gramene" id="OIS97269">
    <property type="protein sequence ID" value="OIS97269"/>
    <property type="gene ID" value="A4A49_27491"/>
</dbReference>
<gene>
    <name evidence="8" type="primary">FLXL4</name>
    <name evidence="8" type="ORF">A4A49_27491</name>
</gene>
<dbReference type="PANTHER" id="PTHR33405:SF18">
    <property type="entry name" value="PROTEIN FLX-LIKE 4"/>
    <property type="match status" value="1"/>
</dbReference>
<feature type="coiled-coil region" evidence="6">
    <location>
        <begin position="60"/>
        <end position="223"/>
    </location>
</feature>
<sequence>MASRRQVPASYGRSIQAPGMVLHEELTAGRRLIDSLPPPELRDNRLAARAAELEQLAGDNHRLAATYVALKQDLAAAQREVEKLKEHIRSSQTESDIQIRLLLDKIAKMEVELRASESTRKDVQEAHLEARSLVTANMELSGKIHQAMQELERARADIKKLPEMHAELDTLRKEHQKLRKTFEYEKGSNIEKVEQMKLMEKDLIGMAKEVERLRAEVLNAEKRAQGFDPYARPYMNSDPMYPAPLMHVTPHVDGYQIPHIPVEVGAMGEGKYPYGSSIAVSAVTPPPPGTGGNATWGGGYDTPQARS</sequence>
<dbReference type="EMBL" id="MJEQ01037193">
    <property type="protein sequence ID" value="OIS97269.1"/>
    <property type="molecule type" value="Genomic_DNA"/>
</dbReference>
<evidence type="ECO:0000256" key="5">
    <source>
        <dbReference type="ARBA" id="ARBA00023089"/>
    </source>
</evidence>
<evidence type="ECO:0000256" key="6">
    <source>
        <dbReference type="SAM" id="Coils"/>
    </source>
</evidence>
<feature type="compositionally biased region" description="Gly residues" evidence="7">
    <location>
        <begin position="290"/>
        <end position="300"/>
    </location>
</feature>